<dbReference type="Pfam" id="PF08521">
    <property type="entry name" value="2CSK_N"/>
    <property type="match status" value="1"/>
</dbReference>
<proteinExistence type="predicted"/>
<keyword evidence="13" id="KW-0175">Coiled coil</keyword>
<keyword evidence="4" id="KW-0597">Phosphoprotein</keyword>
<evidence type="ECO:0000256" key="1">
    <source>
        <dbReference type="ARBA" id="ARBA00000085"/>
    </source>
</evidence>
<comment type="subcellular location">
    <subcellularLocation>
        <location evidence="2">Membrane</location>
        <topology evidence="2">Multi-pass membrane protein</topology>
    </subcellularLocation>
</comment>
<evidence type="ECO:0000313" key="16">
    <source>
        <dbReference type="EMBL" id="APE30693.1"/>
    </source>
</evidence>
<dbReference type="CDD" id="cd00082">
    <property type="entry name" value="HisKA"/>
    <property type="match status" value="1"/>
</dbReference>
<dbReference type="SMART" id="SM00387">
    <property type="entry name" value="HATPase_c"/>
    <property type="match status" value="1"/>
</dbReference>
<dbReference type="AlphaFoldDB" id="A0A1J0VFB0"/>
<dbReference type="InterPro" id="IPR003594">
    <property type="entry name" value="HATPase_dom"/>
</dbReference>
<dbReference type="PANTHER" id="PTHR45436">
    <property type="entry name" value="SENSOR HISTIDINE KINASE YKOH"/>
    <property type="match status" value="1"/>
</dbReference>
<dbReference type="InterPro" id="IPR005467">
    <property type="entry name" value="His_kinase_dom"/>
</dbReference>
<dbReference type="SMART" id="SM00388">
    <property type="entry name" value="HisKA"/>
    <property type="match status" value="1"/>
</dbReference>
<dbReference type="SUPFAM" id="SSF55874">
    <property type="entry name" value="ATPase domain of HSP90 chaperone/DNA topoisomerase II/histidine kinase"/>
    <property type="match status" value="1"/>
</dbReference>
<dbReference type="CDD" id="cd00075">
    <property type="entry name" value="HATPase"/>
    <property type="match status" value="1"/>
</dbReference>
<dbReference type="EC" id="2.7.13.3" evidence="3"/>
<dbReference type="InterPro" id="IPR004358">
    <property type="entry name" value="Sig_transdc_His_kin-like_C"/>
</dbReference>
<keyword evidence="17" id="KW-1185">Reference proteome</keyword>
<feature type="coiled-coil region" evidence="13">
    <location>
        <begin position="219"/>
        <end position="246"/>
    </location>
</feature>
<keyword evidence="9" id="KW-0067">ATP-binding</keyword>
<protein>
    <recommendedName>
        <fullName evidence="3">histidine kinase</fullName>
        <ecNumber evidence="3">2.7.13.3</ecNumber>
    </recommendedName>
</protein>
<evidence type="ECO:0000256" key="5">
    <source>
        <dbReference type="ARBA" id="ARBA00022679"/>
    </source>
</evidence>
<comment type="catalytic activity">
    <reaction evidence="1">
        <text>ATP + protein L-histidine = ADP + protein N-phospho-L-histidine.</text>
        <dbReference type="EC" id="2.7.13.3"/>
    </reaction>
</comment>
<dbReference type="KEGG" id="hsi:BOX17_06835"/>
<dbReference type="PROSITE" id="PS50885">
    <property type="entry name" value="HAMP"/>
    <property type="match status" value="1"/>
</dbReference>
<keyword evidence="8 16" id="KW-0418">Kinase</keyword>
<dbReference type="GO" id="GO:0005524">
    <property type="term" value="F:ATP binding"/>
    <property type="evidence" value="ECO:0007669"/>
    <property type="project" value="UniProtKB-KW"/>
</dbReference>
<feature type="domain" description="Histidine kinase" evidence="14">
    <location>
        <begin position="246"/>
        <end position="459"/>
    </location>
</feature>
<dbReference type="GO" id="GO:0005886">
    <property type="term" value="C:plasma membrane"/>
    <property type="evidence" value="ECO:0007669"/>
    <property type="project" value="TreeGrafter"/>
</dbReference>
<dbReference type="PRINTS" id="PR00344">
    <property type="entry name" value="BCTRLSENSOR"/>
</dbReference>
<evidence type="ECO:0000256" key="2">
    <source>
        <dbReference type="ARBA" id="ARBA00004141"/>
    </source>
</evidence>
<dbReference type="Pfam" id="PF00512">
    <property type="entry name" value="HisKA"/>
    <property type="match status" value="1"/>
</dbReference>
<evidence type="ECO:0000256" key="12">
    <source>
        <dbReference type="ARBA" id="ARBA00023136"/>
    </source>
</evidence>
<dbReference type="InterPro" id="IPR013727">
    <property type="entry name" value="2CSK_N"/>
</dbReference>
<evidence type="ECO:0000313" key="17">
    <source>
        <dbReference type="Proteomes" id="UP000181985"/>
    </source>
</evidence>
<dbReference type="Pfam" id="PF02518">
    <property type="entry name" value="HATPase_c"/>
    <property type="match status" value="1"/>
</dbReference>
<evidence type="ECO:0000259" key="15">
    <source>
        <dbReference type="PROSITE" id="PS50885"/>
    </source>
</evidence>
<dbReference type="SUPFAM" id="SSF47384">
    <property type="entry name" value="Homodimeric domain of signal transducing histidine kinase"/>
    <property type="match status" value="1"/>
</dbReference>
<evidence type="ECO:0000256" key="3">
    <source>
        <dbReference type="ARBA" id="ARBA00012438"/>
    </source>
</evidence>
<keyword evidence="5" id="KW-0808">Transferase</keyword>
<evidence type="ECO:0000256" key="7">
    <source>
        <dbReference type="ARBA" id="ARBA00022741"/>
    </source>
</evidence>
<evidence type="ECO:0000256" key="4">
    <source>
        <dbReference type="ARBA" id="ARBA00022553"/>
    </source>
</evidence>
<organism evidence="16 17">
    <name type="scientific">Halomonas aestuarii</name>
    <dbReference type="NCBI Taxonomy" id="1897729"/>
    <lineage>
        <taxon>Bacteria</taxon>
        <taxon>Pseudomonadati</taxon>
        <taxon>Pseudomonadota</taxon>
        <taxon>Gammaproteobacteria</taxon>
        <taxon>Oceanospirillales</taxon>
        <taxon>Halomonadaceae</taxon>
        <taxon>Halomonas</taxon>
    </lineage>
</organism>
<feature type="domain" description="HAMP" evidence="15">
    <location>
        <begin position="186"/>
        <end position="238"/>
    </location>
</feature>
<evidence type="ECO:0000256" key="13">
    <source>
        <dbReference type="SAM" id="Coils"/>
    </source>
</evidence>
<dbReference type="OrthoDB" id="9809766at2"/>
<sequence>MTSIRRRTLGLVLLVFGLSMLVIGLTSYQDAAHEVEELFDARLAQNARLLEGLVGAPLPQDERNALLASIDKALQRSDETHSPMMRHPYESKLVFQAWRGETLVLRSAQAPLAPLTSRRNGFGSARLDDYDWRIFALSGPGSNLRILVAEREDVRGELVTGIALRTLMPDLLGLPVLGLLLWWAIGWGLRPLSQLAAQIRSRNPQTLQPLIMHPLPRELETIAGALNRLLERIRALRAREQQFIADAAHELRTPLAVLDLHAQNALASDDPEDRREALDKLRDGVARATRVVSQLLTLARLEPEQEDEGLSRDLDLLQEVREALAKLMPLAVESRQELQLDADEAADWRLEMEPGAIDTLMQNLVGNALQHSPTGALIRIVLDAGPDALTITVEDQGPGIPVDQREQVLQRFHRAGPGAGAGLGLSIVDRLLQRHRGRLWLGDAPGGGLSVTVSLPRTLRVA</sequence>
<dbReference type="InterPro" id="IPR003660">
    <property type="entry name" value="HAMP_dom"/>
</dbReference>
<dbReference type="GO" id="GO:0000155">
    <property type="term" value="F:phosphorelay sensor kinase activity"/>
    <property type="evidence" value="ECO:0007669"/>
    <property type="project" value="InterPro"/>
</dbReference>
<dbReference type="EMBL" id="CP018139">
    <property type="protein sequence ID" value="APE30693.1"/>
    <property type="molecule type" value="Genomic_DNA"/>
</dbReference>
<keyword evidence="11" id="KW-0902">Two-component regulatory system</keyword>
<dbReference type="Proteomes" id="UP000181985">
    <property type="component" value="Chromosome"/>
</dbReference>
<gene>
    <name evidence="16" type="ORF">BOX17_06835</name>
</gene>
<dbReference type="InterPro" id="IPR003661">
    <property type="entry name" value="HisK_dim/P_dom"/>
</dbReference>
<keyword evidence="7" id="KW-0547">Nucleotide-binding</keyword>
<keyword evidence="6" id="KW-0812">Transmembrane</keyword>
<dbReference type="InterPro" id="IPR050428">
    <property type="entry name" value="TCS_sensor_his_kinase"/>
</dbReference>
<name>A0A1J0VFB0_9GAMM</name>
<accession>A0A1J0VFB0</accession>
<evidence type="ECO:0000256" key="11">
    <source>
        <dbReference type="ARBA" id="ARBA00023012"/>
    </source>
</evidence>
<keyword evidence="10" id="KW-1133">Transmembrane helix</keyword>
<evidence type="ECO:0000256" key="9">
    <source>
        <dbReference type="ARBA" id="ARBA00022840"/>
    </source>
</evidence>
<dbReference type="InterPro" id="IPR036890">
    <property type="entry name" value="HATPase_C_sf"/>
</dbReference>
<dbReference type="PROSITE" id="PS50109">
    <property type="entry name" value="HIS_KIN"/>
    <property type="match status" value="1"/>
</dbReference>
<reference evidence="17" key="1">
    <citation type="submission" date="2016-11" db="EMBL/GenBank/DDBJ databases">
        <title>Halolamina sediminis sp. nov., an extremely halophilic archaeon isolated from solar salt.</title>
        <authorList>
            <person name="Koh H.-W."/>
            <person name="Rani S."/>
            <person name="Park S.-J."/>
        </authorList>
    </citation>
    <scope>NUCLEOTIDE SEQUENCE [LARGE SCALE GENOMIC DNA]</scope>
    <source>
        <strain evidence="17">Hb3</strain>
    </source>
</reference>
<dbReference type="Gene3D" id="1.10.287.130">
    <property type="match status" value="1"/>
</dbReference>
<dbReference type="PANTHER" id="PTHR45436:SF14">
    <property type="entry name" value="SENSOR PROTEIN QSEC"/>
    <property type="match status" value="1"/>
</dbReference>
<evidence type="ECO:0000256" key="10">
    <source>
        <dbReference type="ARBA" id="ARBA00022989"/>
    </source>
</evidence>
<evidence type="ECO:0000256" key="8">
    <source>
        <dbReference type="ARBA" id="ARBA00022777"/>
    </source>
</evidence>
<dbReference type="InterPro" id="IPR036097">
    <property type="entry name" value="HisK_dim/P_sf"/>
</dbReference>
<evidence type="ECO:0000256" key="6">
    <source>
        <dbReference type="ARBA" id="ARBA00022692"/>
    </source>
</evidence>
<evidence type="ECO:0000259" key="14">
    <source>
        <dbReference type="PROSITE" id="PS50109"/>
    </source>
</evidence>
<dbReference type="RefSeq" id="WP_071943004.1">
    <property type="nucleotide sequence ID" value="NZ_CP018139.1"/>
</dbReference>
<keyword evidence="12" id="KW-0472">Membrane</keyword>
<dbReference type="Gene3D" id="3.30.565.10">
    <property type="entry name" value="Histidine kinase-like ATPase, C-terminal domain"/>
    <property type="match status" value="1"/>
</dbReference>